<dbReference type="InterPro" id="IPR006187">
    <property type="entry name" value="Claudin"/>
</dbReference>
<name>A0A7J8J6N7_MOLMO</name>
<evidence type="ECO:0000256" key="1">
    <source>
        <dbReference type="ARBA" id="ARBA00004435"/>
    </source>
</evidence>
<comment type="subcellular location">
    <subcellularLocation>
        <location evidence="1">Cell junction</location>
        <location evidence="1">Tight junction</location>
    </subcellularLocation>
    <subcellularLocation>
        <location evidence="2">Cell membrane</location>
        <topology evidence="2">Multi-pass membrane protein</topology>
    </subcellularLocation>
</comment>
<feature type="transmembrane region" description="Helical" evidence="10">
    <location>
        <begin position="20"/>
        <end position="38"/>
    </location>
</feature>
<feature type="transmembrane region" description="Helical" evidence="10">
    <location>
        <begin position="94"/>
        <end position="120"/>
    </location>
</feature>
<evidence type="ECO:0000313" key="11">
    <source>
        <dbReference type="EMBL" id="KAF6492514.1"/>
    </source>
</evidence>
<dbReference type="AlphaFoldDB" id="A0A7J8J6N7"/>
<comment type="caution">
    <text evidence="11">The sequence shown here is derived from an EMBL/GenBank/DDBJ whole genome shotgun (WGS) entry which is preliminary data.</text>
</comment>
<accession>A0A7J8J6N7</accession>
<dbReference type="Gene3D" id="1.20.140.150">
    <property type="match status" value="1"/>
</dbReference>
<dbReference type="PANTHER" id="PTHR12002">
    <property type="entry name" value="CLAUDIN"/>
    <property type="match status" value="1"/>
</dbReference>
<feature type="transmembrane region" description="Helical" evidence="10">
    <location>
        <begin position="186"/>
        <end position="207"/>
    </location>
</feature>
<keyword evidence="12" id="KW-1185">Reference proteome</keyword>
<gene>
    <name evidence="11" type="ORF">HJG59_009701</name>
</gene>
<evidence type="ECO:0000256" key="7">
    <source>
        <dbReference type="ARBA" id="ARBA00022949"/>
    </source>
</evidence>
<dbReference type="Proteomes" id="UP000550707">
    <property type="component" value="Unassembled WGS sequence"/>
</dbReference>
<keyword evidence="9 10" id="KW-0472">Membrane</keyword>
<sequence>MDCCLVFSQPGSVYLFCKRLALILSYLFWALSLGLAKSTSWRVWEFDSNIIPIMFIGLWETFYFQTLNVSGYTVSVSTYTMINESWVTPDEIYYAQNLVLLSNFVTPVALVFASLAVWASWVKAPYPDFFRLCYNIAASHLFFSCFCIALAVSWNFAVDIYGQTTLEFPPNFLVRKEMVNTKRISYVLPLGVTAACLSLISAVIFSVDRCSIKPLREMKVRAIAKYFKAEV</sequence>
<proteinExistence type="inferred from homology"/>
<evidence type="ECO:0000256" key="2">
    <source>
        <dbReference type="ARBA" id="ARBA00004651"/>
    </source>
</evidence>
<evidence type="ECO:0000256" key="6">
    <source>
        <dbReference type="ARBA" id="ARBA00022692"/>
    </source>
</evidence>
<evidence type="ECO:0000256" key="9">
    <source>
        <dbReference type="ARBA" id="ARBA00023136"/>
    </source>
</evidence>
<feature type="transmembrane region" description="Helical" evidence="10">
    <location>
        <begin position="50"/>
        <end position="74"/>
    </location>
</feature>
<keyword evidence="6 10" id="KW-0812">Transmembrane</keyword>
<dbReference type="GO" id="GO:0005923">
    <property type="term" value="C:bicellular tight junction"/>
    <property type="evidence" value="ECO:0007669"/>
    <property type="project" value="UniProtKB-SubCell"/>
</dbReference>
<organism evidence="11 12">
    <name type="scientific">Molossus molossus</name>
    <name type="common">Pallas' mastiff bat</name>
    <name type="synonym">Vespertilio molossus</name>
    <dbReference type="NCBI Taxonomy" id="27622"/>
    <lineage>
        <taxon>Eukaryota</taxon>
        <taxon>Metazoa</taxon>
        <taxon>Chordata</taxon>
        <taxon>Craniata</taxon>
        <taxon>Vertebrata</taxon>
        <taxon>Euteleostomi</taxon>
        <taxon>Mammalia</taxon>
        <taxon>Eutheria</taxon>
        <taxon>Laurasiatheria</taxon>
        <taxon>Chiroptera</taxon>
        <taxon>Yangochiroptera</taxon>
        <taxon>Molossidae</taxon>
        <taxon>Molossus</taxon>
    </lineage>
</organism>
<keyword evidence="8 10" id="KW-1133">Transmembrane helix</keyword>
<evidence type="ECO:0000256" key="3">
    <source>
        <dbReference type="ARBA" id="ARBA00008295"/>
    </source>
</evidence>
<reference evidence="11 12" key="1">
    <citation type="journal article" date="2020" name="Nature">
        <title>Six reference-quality genomes reveal evolution of bat adaptations.</title>
        <authorList>
            <person name="Jebb D."/>
            <person name="Huang Z."/>
            <person name="Pippel M."/>
            <person name="Hughes G.M."/>
            <person name="Lavrichenko K."/>
            <person name="Devanna P."/>
            <person name="Winkler S."/>
            <person name="Jermiin L.S."/>
            <person name="Skirmuntt E.C."/>
            <person name="Katzourakis A."/>
            <person name="Burkitt-Gray L."/>
            <person name="Ray D.A."/>
            <person name="Sullivan K.A.M."/>
            <person name="Roscito J.G."/>
            <person name="Kirilenko B.M."/>
            <person name="Davalos L.M."/>
            <person name="Corthals A.P."/>
            <person name="Power M.L."/>
            <person name="Jones G."/>
            <person name="Ransome R.D."/>
            <person name="Dechmann D.K.N."/>
            <person name="Locatelli A.G."/>
            <person name="Puechmaille S.J."/>
            <person name="Fedrigo O."/>
            <person name="Jarvis E.D."/>
            <person name="Hiller M."/>
            <person name="Vernes S.C."/>
            <person name="Myers E.W."/>
            <person name="Teeling E.C."/>
        </authorList>
    </citation>
    <scope>NUCLEOTIDE SEQUENCE [LARGE SCALE GENOMIC DNA]</scope>
    <source>
        <strain evidence="11">MMolMol1</strain>
        <tissue evidence="11">Muscle</tissue>
    </source>
</reference>
<dbReference type="EMBL" id="JACASF010000002">
    <property type="protein sequence ID" value="KAF6492514.1"/>
    <property type="molecule type" value="Genomic_DNA"/>
</dbReference>
<feature type="transmembrane region" description="Helical" evidence="10">
    <location>
        <begin position="132"/>
        <end position="157"/>
    </location>
</feature>
<evidence type="ECO:0000256" key="10">
    <source>
        <dbReference type="SAM" id="Phobius"/>
    </source>
</evidence>
<keyword evidence="5" id="KW-1003">Cell membrane</keyword>
<protein>
    <submittedName>
        <fullName evidence="11">Uncharacterized protein</fullName>
    </submittedName>
</protein>
<evidence type="ECO:0000256" key="4">
    <source>
        <dbReference type="ARBA" id="ARBA00022427"/>
    </source>
</evidence>
<keyword evidence="7" id="KW-0965">Cell junction</keyword>
<dbReference type="InParanoid" id="A0A7J8J6N7"/>
<evidence type="ECO:0000256" key="5">
    <source>
        <dbReference type="ARBA" id="ARBA00022475"/>
    </source>
</evidence>
<comment type="similarity">
    <text evidence="3">Belongs to the claudin family.</text>
</comment>
<evidence type="ECO:0000256" key="8">
    <source>
        <dbReference type="ARBA" id="ARBA00022989"/>
    </source>
</evidence>
<evidence type="ECO:0000313" key="12">
    <source>
        <dbReference type="Proteomes" id="UP000550707"/>
    </source>
</evidence>
<dbReference type="GO" id="GO:0005198">
    <property type="term" value="F:structural molecule activity"/>
    <property type="evidence" value="ECO:0007669"/>
    <property type="project" value="InterPro"/>
</dbReference>
<keyword evidence="4" id="KW-0796">Tight junction</keyword>
<dbReference type="GO" id="GO:0005886">
    <property type="term" value="C:plasma membrane"/>
    <property type="evidence" value="ECO:0007669"/>
    <property type="project" value="UniProtKB-SubCell"/>
</dbReference>